<keyword evidence="1" id="KW-1133">Transmembrane helix</keyword>
<proteinExistence type="predicted"/>
<sequence length="76" mass="9010">MVAEIIITFILMLPLYGLLIWSYFEPEESILWGKRWMYKEEPELSSGVIRYTKIASLVTMIFMTVMFFVLILINIL</sequence>
<keyword evidence="1" id="KW-0812">Transmembrane</keyword>
<dbReference type="Proteomes" id="UP000036867">
    <property type="component" value="Unassembled WGS sequence"/>
</dbReference>
<dbReference type="GO" id="GO:0016829">
    <property type="term" value="F:lyase activity"/>
    <property type="evidence" value="ECO:0007669"/>
    <property type="project" value="UniProtKB-KW"/>
</dbReference>
<keyword evidence="1" id="KW-0472">Membrane</keyword>
<reference evidence="3" key="1">
    <citation type="submission" date="2015-08" db="EMBL/GenBank/DDBJ databases">
        <title>Fjat-10028 dsm 16317.</title>
        <authorList>
            <person name="Liu B."/>
            <person name="Wang J."/>
            <person name="Zhu Y."/>
            <person name="Liu G."/>
            <person name="Chen Q."/>
            <person name="Chen Z."/>
            <person name="Lan J."/>
            <person name="Che J."/>
            <person name="Ge C."/>
            <person name="Shi H."/>
            <person name="Pan Z."/>
            <person name="Liu X."/>
        </authorList>
    </citation>
    <scope>NUCLEOTIDE SEQUENCE [LARGE SCALE GENOMIC DNA]</scope>
    <source>
        <strain evidence="3">DSM 16317</strain>
    </source>
</reference>
<evidence type="ECO:0000313" key="2">
    <source>
        <dbReference type="EMBL" id="KOO52596.1"/>
    </source>
</evidence>
<keyword evidence="3" id="KW-1185">Reference proteome</keyword>
<evidence type="ECO:0000313" key="3">
    <source>
        <dbReference type="Proteomes" id="UP000036867"/>
    </source>
</evidence>
<accession>A0A0M0LNL9</accession>
<dbReference type="EMBL" id="LILB01000001">
    <property type="protein sequence ID" value="KOO52596.1"/>
    <property type="molecule type" value="Genomic_DNA"/>
</dbReference>
<keyword evidence="2" id="KW-0456">Lyase</keyword>
<organism evidence="2 3">
    <name type="scientific">Viridibacillus arvi</name>
    <dbReference type="NCBI Taxonomy" id="263475"/>
    <lineage>
        <taxon>Bacteria</taxon>
        <taxon>Bacillati</taxon>
        <taxon>Bacillota</taxon>
        <taxon>Bacilli</taxon>
        <taxon>Bacillales</taxon>
        <taxon>Caryophanaceae</taxon>
        <taxon>Viridibacillus</taxon>
    </lineage>
</organism>
<evidence type="ECO:0000256" key="1">
    <source>
        <dbReference type="SAM" id="Phobius"/>
    </source>
</evidence>
<dbReference type="GeneID" id="301134851"/>
<gene>
    <name evidence="2" type="ORF">AMD00_01790</name>
</gene>
<dbReference type="RefSeq" id="WP_053416748.1">
    <property type="nucleotide sequence ID" value="NZ_JBCMNK010000002.1"/>
</dbReference>
<feature type="transmembrane region" description="Helical" evidence="1">
    <location>
        <begin position="54"/>
        <end position="75"/>
    </location>
</feature>
<protein>
    <submittedName>
        <fullName evidence="2">Selenocysteine lyase</fullName>
    </submittedName>
</protein>
<dbReference type="AlphaFoldDB" id="A0A0M0LNL9"/>
<name>A0A0M0LNL9_9BACL</name>
<feature type="transmembrane region" description="Helical" evidence="1">
    <location>
        <begin position="5"/>
        <end position="24"/>
    </location>
</feature>
<comment type="caution">
    <text evidence="2">The sequence shown here is derived from an EMBL/GenBank/DDBJ whole genome shotgun (WGS) entry which is preliminary data.</text>
</comment>